<protein>
    <recommendedName>
        <fullName evidence="4">Helicase C-terminal domain-containing protein</fullName>
    </recommendedName>
</protein>
<dbReference type="SMART" id="SM00490">
    <property type="entry name" value="HELICc"/>
    <property type="match status" value="1"/>
</dbReference>
<gene>
    <name evidence="5" type="ORF">PRK78_004015</name>
</gene>
<dbReference type="PROSITE" id="PS51194">
    <property type="entry name" value="HELICASE_CTER"/>
    <property type="match status" value="1"/>
</dbReference>
<dbReference type="PANTHER" id="PTHR45626">
    <property type="entry name" value="TRANSCRIPTION TERMINATION FACTOR 2-RELATED"/>
    <property type="match status" value="1"/>
</dbReference>
<dbReference type="Pfam" id="PF00271">
    <property type="entry name" value="Helicase_C"/>
    <property type="match status" value="1"/>
</dbReference>
<dbReference type="InterPro" id="IPR050628">
    <property type="entry name" value="SNF2_RAD54_helicase_TF"/>
</dbReference>
<dbReference type="GO" id="GO:0006281">
    <property type="term" value="P:DNA repair"/>
    <property type="evidence" value="ECO:0007669"/>
    <property type="project" value="TreeGrafter"/>
</dbReference>
<dbReference type="EMBL" id="CP120628">
    <property type="protein sequence ID" value="WEW58547.1"/>
    <property type="molecule type" value="Genomic_DNA"/>
</dbReference>
<keyword evidence="6" id="KW-1185">Reference proteome</keyword>
<keyword evidence="1" id="KW-0547">Nucleotide-binding</keyword>
<evidence type="ECO:0000256" key="1">
    <source>
        <dbReference type="ARBA" id="ARBA00022741"/>
    </source>
</evidence>
<dbReference type="AlphaFoldDB" id="A0AAF0DH99"/>
<sequence length="402" mass="45361">MATPIFNSPFDFQALSCFVVPESNEKLWDAENLARWGVDEAVNPFALAQEHPASYLRLTHRALKKFVWNKSLPLLAIAPMTKAEKVTYDGITRGLYRGLVRKVGPNQLAFNMDTFRQLSLVTTWVDFKHVQHLLKADKILRAIREAYNGSAIAKWVKIIASNAGSPKLVFNHRTYDERQKLLTYVLRSSPRLRALIPLVTYQVLVLQEKAVVWCLFPAQQVLVAAVLQLGNIDVQVLHAGLSDSDQKTICRRFDRDRSSCPVLVCSYSVNPAGLNLQHLCQNVHLFDTAGSQSITEQAIGRVWRLGQVRQVKVYSYNVPDSFNSRQMQKMMEERIPGLIMELNRAILESNEGSEVELGRWCRNPHGELVSLKVNEPVPDGCELLNAESLACLIHEVMGGIKE</sequence>
<dbReference type="GO" id="GO:0005634">
    <property type="term" value="C:nucleus"/>
    <property type="evidence" value="ECO:0007669"/>
    <property type="project" value="TreeGrafter"/>
</dbReference>
<feature type="domain" description="Helicase C-terminal" evidence="4">
    <location>
        <begin position="198"/>
        <end position="346"/>
    </location>
</feature>
<accession>A0AAF0DH99</accession>
<evidence type="ECO:0000313" key="6">
    <source>
        <dbReference type="Proteomes" id="UP001219355"/>
    </source>
</evidence>
<proteinExistence type="predicted"/>
<evidence type="ECO:0000313" key="5">
    <source>
        <dbReference type="EMBL" id="WEW58547.1"/>
    </source>
</evidence>
<organism evidence="5 6">
    <name type="scientific">Emydomyces testavorans</name>
    <dbReference type="NCBI Taxonomy" id="2070801"/>
    <lineage>
        <taxon>Eukaryota</taxon>
        <taxon>Fungi</taxon>
        <taxon>Dikarya</taxon>
        <taxon>Ascomycota</taxon>
        <taxon>Pezizomycotina</taxon>
        <taxon>Eurotiomycetes</taxon>
        <taxon>Eurotiomycetidae</taxon>
        <taxon>Onygenales</taxon>
        <taxon>Nannizziopsiaceae</taxon>
        <taxon>Emydomyces</taxon>
    </lineage>
</organism>
<name>A0AAF0DH99_9EURO</name>
<dbReference type="InterPro" id="IPR049730">
    <property type="entry name" value="SNF2/RAD54-like_C"/>
</dbReference>
<evidence type="ECO:0000259" key="4">
    <source>
        <dbReference type="PROSITE" id="PS51194"/>
    </source>
</evidence>
<dbReference type="SUPFAM" id="SSF52540">
    <property type="entry name" value="P-loop containing nucleoside triphosphate hydrolases"/>
    <property type="match status" value="1"/>
</dbReference>
<dbReference type="InterPro" id="IPR027417">
    <property type="entry name" value="P-loop_NTPase"/>
</dbReference>
<dbReference type="Proteomes" id="UP001219355">
    <property type="component" value="Chromosome 2"/>
</dbReference>
<reference evidence="5" key="1">
    <citation type="submission" date="2023-03" db="EMBL/GenBank/DDBJ databases">
        <title>Emydomyces testavorans Genome Sequence.</title>
        <authorList>
            <person name="Hoyer L."/>
        </authorList>
    </citation>
    <scope>NUCLEOTIDE SEQUENCE</scope>
    <source>
        <strain evidence="5">16-2883</strain>
    </source>
</reference>
<keyword evidence="2" id="KW-0378">Hydrolase</keyword>
<dbReference type="CDD" id="cd18793">
    <property type="entry name" value="SF2_C_SNF"/>
    <property type="match status" value="1"/>
</dbReference>
<keyword evidence="3" id="KW-0067">ATP-binding</keyword>
<dbReference type="PANTHER" id="PTHR45626:SF14">
    <property type="entry name" value="ATP-DEPENDENT DNA HELICASE (EUROFUNG)"/>
    <property type="match status" value="1"/>
</dbReference>
<dbReference type="GO" id="GO:0005524">
    <property type="term" value="F:ATP binding"/>
    <property type="evidence" value="ECO:0007669"/>
    <property type="project" value="UniProtKB-KW"/>
</dbReference>
<evidence type="ECO:0000256" key="3">
    <source>
        <dbReference type="ARBA" id="ARBA00022840"/>
    </source>
</evidence>
<dbReference type="InterPro" id="IPR001650">
    <property type="entry name" value="Helicase_C-like"/>
</dbReference>
<dbReference type="GO" id="GO:0016787">
    <property type="term" value="F:hydrolase activity"/>
    <property type="evidence" value="ECO:0007669"/>
    <property type="project" value="UniProtKB-KW"/>
</dbReference>
<dbReference type="Gene3D" id="3.40.50.300">
    <property type="entry name" value="P-loop containing nucleotide triphosphate hydrolases"/>
    <property type="match status" value="1"/>
</dbReference>
<evidence type="ECO:0000256" key="2">
    <source>
        <dbReference type="ARBA" id="ARBA00022801"/>
    </source>
</evidence>
<dbReference type="GO" id="GO:0008094">
    <property type="term" value="F:ATP-dependent activity, acting on DNA"/>
    <property type="evidence" value="ECO:0007669"/>
    <property type="project" value="TreeGrafter"/>
</dbReference>